<dbReference type="PANTHER" id="PTHR31061:SF23">
    <property type="entry name" value="OS05G0155700 PROTEIN"/>
    <property type="match status" value="1"/>
</dbReference>
<evidence type="ECO:0000256" key="2">
    <source>
        <dbReference type="SAM" id="Phobius"/>
    </source>
</evidence>
<dbReference type="OrthoDB" id="2149840at2759"/>
<dbReference type="InterPro" id="IPR012429">
    <property type="entry name" value="HGSNAT_cat"/>
</dbReference>
<keyword evidence="2" id="KW-0812">Transmembrane</keyword>
<feature type="compositionally biased region" description="Basic and acidic residues" evidence="1">
    <location>
        <begin position="23"/>
        <end position="34"/>
    </location>
</feature>
<name>A0A9Q0KE91_9MAGN</name>
<dbReference type="PANTHER" id="PTHR31061">
    <property type="entry name" value="LD22376P"/>
    <property type="match status" value="1"/>
</dbReference>
<feature type="transmembrane region" description="Helical" evidence="2">
    <location>
        <begin position="167"/>
        <end position="190"/>
    </location>
</feature>
<comment type="caution">
    <text evidence="4">The sequence shown here is derived from an EMBL/GenBank/DDBJ whole genome shotgun (WGS) entry which is preliminary data.</text>
</comment>
<evidence type="ECO:0000259" key="3">
    <source>
        <dbReference type="Pfam" id="PF07786"/>
    </source>
</evidence>
<feature type="transmembrane region" description="Helical" evidence="2">
    <location>
        <begin position="95"/>
        <end position="116"/>
    </location>
</feature>
<dbReference type="Proteomes" id="UP001141806">
    <property type="component" value="Unassembled WGS sequence"/>
</dbReference>
<feature type="domain" description="Heparan-alpha-glucosaminide N-acetyltransferase catalytic" evidence="3">
    <location>
        <begin position="57"/>
        <end position="218"/>
    </location>
</feature>
<feature type="transmembrane region" description="Helical" evidence="2">
    <location>
        <begin position="202"/>
        <end position="223"/>
    </location>
</feature>
<evidence type="ECO:0000313" key="4">
    <source>
        <dbReference type="EMBL" id="KAJ4968867.1"/>
    </source>
</evidence>
<feature type="transmembrane region" description="Helical" evidence="2">
    <location>
        <begin position="346"/>
        <end position="370"/>
    </location>
</feature>
<feature type="transmembrane region" description="Helical" evidence="2">
    <location>
        <begin position="316"/>
        <end position="337"/>
    </location>
</feature>
<keyword evidence="2" id="KW-1133">Transmembrane helix</keyword>
<accession>A0A9Q0KE91</accession>
<proteinExistence type="predicted"/>
<evidence type="ECO:0000313" key="5">
    <source>
        <dbReference type="Proteomes" id="UP001141806"/>
    </source>
</evidence>
<protein>
    <recommendedName>
        <fullName evidence="3">Heparan-alpha-glucosaminide N-acetyltransferase catalytic domain-containing protein</fullName>
    </recommendedName>
</protein>
<feature type="transmembrane region" description="Helical" evidence="2">
    <location>
        <begin position="418"/>
        <end position="438"/>
    </location>
</feature>
<dbReference type="EMBL" id="JAMYWD010000006">
    <property type="protein sequence ID" value="KAJ4968867.1"/>
    <property type="molecule type" value="Genomic_DNA"/>
</dbReference>
<feature type="region of interest" description="Disordered" evidence="1">
    <location>
        <begin position="18"/>
        <end position="54"/>
    </location>
</feature>
<sequence>MSSIAVVADERTPFLQSSLSHARSRDSVAVDDHNINPTPSSNEQDKANPTTTDPNQRLFSLDVFRGLTVALMILVDDAGGAFPSINHSPWFGVTLADFVVPFFLFGVGVSISLGFKNHSKKPNATKKVILRTAKLFVLGVLLQGGYFHGRGLLSYGVDIDHIRWLGVLQRIAIGYFLAAISEIWLVSDTVVDTAIAFMKKYYIQWMVALSLCFLYMGLLYGLYVPDWEFEVSSINSTSVPNYGSSNQIVHCGVRGNLGPPCNAAGLIDRFFLGGKHLYEHPVYRRTKDCSINSPDYGPLPPNSPGWCLAPFDPEGILSSLMAAVTCFIGLHFGHIILDFKRHGQRVFLWSISSLLLLLSGYVMEVLGIPFNKPLYTLSYMCITTGASGILLIIVYYAVDAQNYRKPTILLEWMGMNALIVFTLAACELFPAAIQGFYWRSPENNLVNGTENLLQTILQSKNWDTQECSNQAPLTENPSNTQPTAHCHLGRTVAQRAILGRNRRRIGSRTWNNEAKSLPSRLSKVSLSDDSAN</sequence>
<keyword evidence="2" id="KW-0472">Membrane</keyword>
<dbReference type="Pfam" id="PF07786">
    <property type="entry name" value="HGSNAT_cat"/>
    <property type="match status" value="1"/>
</dbReference>
<organism evidence="4 5">
    <name type="scientific">Protea cynaroides</name>
    <dbReference type="NCBI Taxonomy" id="273540"/>
    <lineage>
        <taxon>Eukaryota</taxon>
        <taxon>Viridiplantae</taxon>
        <taxon>Streptophyta</taxon>
        <taxon>Embryophyta</taxon>
        <taxon>Tracheophyta</taxon>
        <taxon>Spermatophyta</taxon>
        <taxon>Magnoliopsida</taxon>
        <taxon>Proteales</taxon>
        <taxon>Proteaceae</taxon>
        <taxon>Protea</taxon>
    </lineage>
</organism>
<feature type="compositionally biased region" description="Polar residues" evidence="1">
    <location>
        <begin position="35"/>
        <end position="54"/>
    </location>
</feature>
<keyword evidence="5" id="KW-1185">Reference proteome</keyword>
<feature type="transmembrane region" description="Helical" evidence="2">
    <location>
        <begin position="128"/>
        <end position="147"/>
    </location>
</feature>
<reference evidence="4" key="1">
    <citation type="journal article" date="2023" name="Plant J.">
        <title>The genome of the king protea, Protea cynaroides.</title>
        <authorList>
            <person name="Chang J."/>
            <person name="Duong T.A."/>
            <person name="Schoeman C."/>
            <person name="Ma X."/>
            <person name="Roodt D."/>
            <person name="Barker N."/>
            <person name="Li Z."/>
            <person name="Van de Peer Y."/>
            <person name="Mizrachi E."/>
        </authorList>
    </citation>
    <scope>NUCLEOTIDE SEQUENCE</scope>
    <source>
        <tissue evidence="4">Young leaves</tissue>
    </source>
</reference>
<evidence type="ECO:0000256" key="1">
    <source>
        <dbReference type="SAM" id="MobiDB-lite"/>
    </source>
</evidence>
<feature type="transmembrane region" description="Helical" evidence="2">
    <location>
        <begin position="376"/>
        <end position="398"/>
    </location>
</feature>
<dbReference type="AlphaFoldDB" id="A0A9Q0KE91"/>
<gene>
    <name evidence="4" type="ORF">NE237_015568</name>
</gene>